<keyword evidence="2" id="KW-1185">Reference proteome</keyword>
<reference evidence="1 2" key="1">
    <citation type="submission" date="2015-09" db="EMBL/GenBank/DDBJ databases">
        <authorList>
            <consortium name="Swine Surveillance"/>
        </authorList>
    </citation>
    <scope>NUCLEOTIDE SEQUENCE [LARGE SCALE GENOMIC DNA]</scope>
    <source>
        <strain evidence="1 2">CECT 7557</strain>
    </source>
</reference>
<protein>
    <submittedName>
        <fullName evidence="1">Uncharacterized protein</fullName>
    </submittedName>
</protein>
<gene>
    <name evidence="1" type="ORF">TRM7557_01772</name>
</gene>
<proteinExistence type="predicted"/>
<organism evidence="1 2">
    <name type="scientific">Tritonibacter multivorans</name>
    <dbReference type="NCBI Taxonomy" id="928856"/>
    <lineage>
        <taxon>Bacteria</taxon>
        <taxon>Pseudomonadati</taxon>
        <taxon>Pseudomonadota</taxon>
        <taxon>Alphaproteobacteria</taxon>
        <taxon>Rhodobacterales</taxon>
        <taxon>Paracoccaceae</taxon>
        <taxon>Tritonibacter</taxon>
    </lineage>
</organism>
<dbReference type="EMBL" id="CYSD01000028">
    <property type="protein sequence ID" value="CUH78210.1"/>
    <property type="molecule type" value="Genomic_DNA"/>
</dbReference>
<sequence length="35" mass="3903">MLEPLTALVPIAMNIHQTMMLTTQAIHMKALVAIR</sequence>
<dbReference type="AlphaFoldDB" id="A0A0P1G9U0"/>
<evidence type="ECO:0000313" key="1">
    <source>
        <dbReference type="EMBL" id="CUH78210.1"/>
    </source>
</evidence>
<accession>A0A0P1G9U0</accession>
<name>A0A0P1G9U0_9RHOB</name>
<dbReference type="Proteomes" id="UP000052022">
    <property type="component" value="Unassembled WGS sequence"/>
</dbReference>
<evidence type="ECO:0000313" key="2">
    <source>
        <dbReference type="Proteomes" id="UP000052022"/>
    </source>
</evidence>